<proteinExistence type="predicted"/>
<dbReference type="Pfam" id="PF11237">
    <property type="entry name" value="DUF3038"/>
    <property type="match status" value="1"/>
</dbReference>
<comment type="caution">
    <text evidence="1">The sequence shown here is derived from an EMBL/GenBank/DDBJ whole genome shotgun (WGS) entry which is preliminary data.</text>
</comment>
<dbReference type="Proteomes" id="UP000607397">
    <property type="component" value="Unassembled WGS sequence"/>
</dbReference>
<reference evidence="1" key="1">
    <citation type="submission" date="2019-12" db="EMBL/GenBank/DDBJ databases">
        <title>High-Quality draft genome sequences of three cyanobacteria isolated from the limestone walls of the Old Cathedral of Coimbra.</title>
        <authorList>
            <person name="Tiago I."/>
            <person name="Soares F."/>
            <person name="Portugal A."/>
        </authorList>
    </citation>
    <scope>NUCLEOTIDE SEQUENCE [LARGE SCALE GENOMIC DNA]</scope>
    <source>
        <strain evidence="1">C</strain>
    </source>
</reference>
<keyword evidence="2" id="KW-1185">Reference proteome</keyword>
<organism evidence="1 2">
    <name type="scientific">Petrachloros mirabilis ULC683</name>
    <dbReference type="NCBI Taxonomy" id="2781853"/>
    <lineage>
        <taxon>Bacteria</taxon>
        <taxon>Bacillati</taxon>
        <taxon>Cyanobacteriota</taxon>
        <taxon>Cyanophyceae</taxon>
        <taxon>Synechococcales</taxon>
        <taxon>Petrachlorosaceae</taxon>
        <taxon>Petrachloros</taxon>
        <taxon>Petrachloros mirabilis</taxon>
    </lineage>
</organism>
<gene>
    <name evidence="1" type="ORF">GS597_08340</name>
</gene>
<evidence type="ECO:0000313" key="1">
    <source>
        <dbReference type="EMBL" id="NCJ06520.1"/>
    </source>
</evidence>
<dbReference type="RefSeq" id="WP_161824997.1">
    <property type="nucleotide sequence ID" value="NZ_WVIC01000013.1"/>
</dbReference>
<dbReference type="EMBL" id="WVIC01000013">
    <property type="protein sequence ID" value="NCJ06520.1"/>
    <property type="molecule type" value="Genomic_DNA"/>
</dbReference>
<dbReference type="AlphaFoldDB" id="A0A8K2A7W7"/>
<dbReference type="InterPro" id="IPR021399">
    <property type="entry name" value="DUF3038"/>
</dbReference>
<name>A0A8K2A7W7_9CYAN</name>
<protein>
    <submittedName>
        <fullName evidence="1">DUF3038 domain-containing protein</fullName>
    </submittedName>
</protein>
<sequence>MQVNSSETQTDSPLLVNLPDLSVPKQICPRRACIQIDFILLALEALDLNASDTMMASIPTLNLAAVVPNRVALWRLRNTNPLRRFSKRQSLTLTQAKALVAIACCLARRQTAQIRDLLNAQEQLKAQHLAPEQYGPLAQYLERFRGHFRSRMNPNRTAIAAYQTPQALNELALHLLGQALFCTGTAGMERFWSSLFDGEVAS</sequence>
<accession>A0A8K2A7W7</accession>
<evidence type="ECO:0000313" key="2">
    <source>
        <dbReference type="Proteomes" id="UP000607397"/>
    </source>
</evidence>